<organism evidence="10 11">
    <name type="scientific">Labedella phragmitis</name>
    <dbReference type="NCBI Taxonomy" id="2498849"/>
    <lineage>
        <taxon>Bacteria</taxon>
        <taxon>Bacillati</taxon>
        <taxon>Actinomycetota</taxon>
        <taxon>Actinomycetes</taxon>
        <taxon>Micrococcales</taxon>
        <taxon>Microbacteriaceae</taxon>
        <taxon>Labedella</taxon>
    </lineage>
</organism>
<evidence type="ECO:0000256" key="7">
    <source>
        <dbReference type="RuleBase" id="RU363032"/>
    </source>
</evidence>
<dbReference type="InterPro" id="IPR000515">
    <property type="entry name" value="MetI-like"/>
</dbReference>
<dbReference type="EMBL" id="RZNB01000004">
    <property type="protein sequence ID" value="RWZ49909.1"/>
    <property type="molecule type" value="Genomic_DNA"/>
</dbReference>
<dbReference type="CDD" id="cd06261">
    <property type="entry name" value="TM_PBP2"/>
    <property type="match status" value="1"/>
</dbReference>
<keyword evidence="2 7" id="KW-0813">Transport</keyword>
<dbReference type="GO" id="GO:0005886">
    <property type="term" value="C:plasma membrane"/>
    <property type="evidence" value="ECO:0007669"/>
    <property type="project" value="UniProtKB-SubCell"/>
</dbReference>
<gene>
    <name evidence="10" type="ORF">ELQ90_11200</name>
</gene>
<comment type="caution">
    <text evidence="10">The sequence shown here is derived from an EMBL/GenBank/DDBJ whole genome shotgun (WGS) entry which is preliminary data.</text>
</comment>
<feature type="transmembrane region" description="Helical" evidence="7">
    <location>
        <begin position="161"/>
        <end position="180"/>
    </location>
</feature>
<evidence type="ECO:0000256" key="6">
    <source>
        <dbReference type="ARBA" id="ARBA00023136"/>
    </source>
</evidence>
<dbReference type="PANTHER" id="PTHR32243:SF18">
    <property type="entry name" value="INNER MEMBRANE ABC TRANSPORTER PERMEASE PROTEIN YCJP"/>
    <property type="match status" value="1"/>
</dbReference>
<keyword evidence="3" id="KW-1003">Cell membrane</keyword>
<dbReference type="PANTHER" id="PTHR32243">
    <property type="entry name" value="MALTOSE TRANSPORT SYSTEM PERMEASE-RELATED"/>
    <property type="match status" value="1"/>
</dbReference>
<evidence type="ECO:0000313" key="11">
    <source>
        <dbReference type="Proteomes" id="UP000288547"/>
    </source>
</evidence>
<evidence type="ECO:0000259" key="9">
    <source>
        <dbReference type="PROSITE" id="PS50928"/>
    </source>
</evidence>
<dbReference type="AlphaFoldDB" id="A0A3S3Z1W4"/>
<feature type="region of interest" description="Disordered" evidence="8">
    <location>
        <begin position="1"/>
        <end position="26"/>
    </location>
</feature>
<feature type="transmembrane region" description="Helical" evidence="7">
    <location>
        <begin position="33"/>
        <end position="53"/>
    </location>
</feature>
<feature type="domain" description="ABC transmembrane type-1" evidence="9">
    <location>
        <begin position="93"/>
        <end position="285"/>
    </location>
</feature>
<protein>
    <submittedName>
        <fullName evidence="10">Carbohydrate ABC transporter permease</fullName>
    </submittedName>
</protein>
<evidence type="ECO:0000256" key="3">
    <source>
        <dbReference type="ARBA" id="ARBA00022475"/>
    </source>
</evidence>
<evidence type="ECO:0000256" key="2">
    <source>
        <dbReference type="ARBA" id="ARBA00022448"/>
    </source>
</evidence>
<comment type="subcellular location">
    <subcellularLocation>
        <location evidence="1 7">Cell membrane</location>
        <topology evidence="1 7">Multi-pass membrane protein</topology>
    </subcellularLocation>
</comment>
<evidence type="ECO:0000313" key="10">
    <source>
        <dbReference type="EMBL" id="RWZ49909.1"/>
    </source>
</evidence>
<comment type="similarity">
    <text evidence="7">Belongs to the binding-protein-dependent transport system permease family.</text>
</comment>
<keyword evidence="4 7" id="KW-0812">Transmembrane</keyword>
<evidence type="ECO:0000256" key="8">
    <source>
        <dbReference type="SAM" id="MobiDB-lite"/>
    </source>
</evidence>
<feature type="transmembrane region" description="Helical" evidence="7">
    <location>
        <begin position="89"/>
        <end position="116"/>
    </location>
</feature>
<dbReference type="Pfam" id="PF00528">
    <property type="entry name" value="BPD_transp_1"/>
    <property type="match status" value="1"/>
</dbReference>
<dbReference type="GO" id="GO:0055085">
    <property type="term" value="P:transmembrane transport"/>
    <property type="evidence" value="ECO:0007669"/>
    <property type="project" value="InterPro"/>
</dbReference>
<keyword evidence="5 7" id="KW-1133">Transmembrane helix</keyword>
<dbReference type="RefSeq" id="WP_128495369.1">
    <property type="nucleotide sequence ID" value="NZ_RZNB01000004.1"/>
</dbReference>
<feature type="transmembrane region" description="Helical" evidence="7">
    <location>
        <begin position="128"/>
        <end position="149"/>
    </location>
</feature>
<reference evidence="10 11" key="1">
    <citation type="submission" date="2018-12" db="EMBL/GenBank/DDBJ databases">
        <authorList>
            <person name="Li F."/>
        </authorList>
    </citation>
    <scope>NUCLEOTIDE SEQUENCE [LARGE SCALE GENOMIC DNA]</scope>
    <source>
        <strain evidence="10 11">11W25H-1</strain>
    </source>
</reference>
<accession>A0A3S3Z1W4</accession>
<keyword evidence="11" id="KW-1185">Reference proteome</keyword>
<dbReference type="Proteomes" id="UP000288547">
    <property type="component" value="Unassembled WGS sequence"/>
</dbReference>
<dbReference type="PROSITE" id="PS50928">
    <property type="entry name" value="ABC_TM1"/>
    <property type="match status" value="1"/>
</dbReference>
<dbReference type="SUPFAM" id="SSF161098">
    <property type="entry name" value="MetI-like"/>
    <property type="match status" value="1"/>
</dbReference>
<dbReference type="InterPro" id="IPR035906">
    <property type="entry name" value="MetI-like_sf"/>
</dbReference>
<evidence type="ECO:0000256" key="1">
    <source>
        <dbReference type="ARBA" id="ARBA00004651"/>
    </source>
</evidence>
<evidence type="ECO:0000256" key="5">
    <source>
        <dbReference type="ARBA" id="ARBA00022989"/>
    </source>
</evidence>
<feature type="transmembrane region" description="Helical" evidence="7">
    <location>
        <begin position="264"/>
        <end position="285"/>
    </location>
</feature>
<dbReference type="Gene3D" id="1.10.3720.10">
    <property type="entry name" value="MetI-like"/>
    <property type="match status" value="1"/>
</dbReference>
<feature type="transmembrane region" description="Helical" evidence="7">
    <location>
        <begin position="209"/>
        <end position="227"/>
    </location>
</feature>
<dbReference type="OrthoDB" id="9794684at2"/>
<name>A0A3S3Z1W4_9MICO</name>
<keyword evidence="6 7" id="KW-0472">Membrane</keyword>
<dbReference type="InterPro" id="IPR050901">
    <property type="entry name" value="BP-dep_ABC_trans_perm"/>
</dbReference>
<proteinExistence type="inferred from homology"/>
<evidence type="ECO:0000256" key="4">
    <source>
        <dbReference type="ARBA" id="ARBA00022692"/>
    </source>
</evidence>
<sequence length="300" mass="32576">MTTTSAPPKTVAVVTRGGTTEPRRRRSRRSTSVFAVIGVALALVWVFPIYWMLNSSLQTDEQLYGSGLTLFPTDLFTGNFERVIADQSFWRAMGMSATVTALAVVVAVLTAIAAAAAVSRFRFRSRGAVILVILVIQMIPAEAMFISQYRMMDSWDLINSALGLALLYAGHSIPITIWMLKGFIDGVPYELEEAGQVDGLSRFGAFRHITLPLLAPGLVASSIFAFLSSWNEYTLALVIMKDNAFATLPLWLRRFNVSYEATDWGGIMAGSALIAIPVIIVFLIVQGRMATGLVGGAVKG</sequence>